<feature type="transmembrane region" description="Helical" evidence="5">
    <location>
        <begin position="107"/>
        <end position="126"/>
    </location>
</feature>
<comment type="subcellular location">
    <subcellularLocation>
        <location evidence="1">Membrane</location>
    </subcellularLocation>
</comment>
<evidence type="ECO:0000313" key="7">
    <source>
        <dbReference type="Proteomes" id="UP000051380"/>
    </source>
</evidence>
<name>A0A0R3CGC9_9BRAD</name>
<dbReference type="Pfam" id="PF01124">
    <property type="entry name" value="MAPEG"/>
    <property type="match status" value="1"/>
</dbReference>
<dbReference type="InterPro" id="IPR023352">
    <property type="entry name" value="MAPEG-like_dom_sf"/>
</dbReference>
<gene>
    <name evidence="6" type="ORF">AOQ72_23490</name>
</gene>
<evidence type="ECO:0000313" key="6">
    <source>
        <dbReference type="EMBL" id="KRP94193.1"/>
    </source>
</evidence>
<proteinExistence type="predicted"/>
<dbReference type="STRING" id="108015.GA0061099_1003244"/>
<evidence type="ECO:0000256" key="3">
    <source>
        <dbReference type="ARBA" id="ARBA00022989"/>
    </source>
</evidence>
<feature type="transmembrane region" description="Helical" evidence="5">
    <location>
        <begin position="6"/>
        <end position="26"/>
    </location>
</feature>
<protein>
    <recommendedName>
        <fullName evidence="8">MAPEG family protein</fullName>
    </recommendedName>
</protein>
<organism evidence="6 7">
    <name type="scientific">Bradyrhizobium yuanmingense</name>
    <dbReference type="NCBI Taxonomy" id="108015"/>
    <lineage>
        <taxon>Bacteria</taxon>
        <taxon>Pseudomonadati</taxon>
        <taxon>Pseudomonadota</taxon>
        <taxon>Alphaproteobacteria</taxon>
        <taxon>Hyphomicrobiales</taxon>
        <taxon>Nitrobacteraceae</taxon>
        <taxon>Bradyrhizobium</taxon>
    </lineage>
</organism>
<dbReference type="AlphaFoldDB" id="A0A0R3CGC9"/>
<dbReference type="PANTHER" id="PTHR35371">
    <property type="entry name" value="INNER MEMBRANE PROTEIN"/>
    <property type="match status" value="1"/>
</dbReference>
<keyword evidence="4 5" id="KW-0472">Membrane</keyword>
<evidence type="ECO:0008006" key="8">
    <source>
        <dbReference type="Google" id="ProtNLM"/>
    </source>
</evidence>
<keyword evidence="2 5" id="KW-0812">Transmembrane</keyword>
<dbReference type="InterPro" id="IPR001129">
    <property type="entry name" value="Membr-assoc_MAPEG"/>
</dbReference>
<dbReference type="PANTHER" id="PTHR35371:SF1">
    <property type="entry name" value="BLR7753 PROTEIN"/>
    <property type="match status" value="1"/>
</dbReference>
<dbReference type="OrthoDB" id="513661at2"/>
<dbReference type="GO" id="GO:0016020">
    <property type="term" value="C:membrane"/>
    <property type="evidence" value="ECO:0007669"/>
    <property type="project" value="UniProtKB-SubCell"/>
</dbReference>
<evidence type="ECO:0000256" key="1">
    <source>
        <dbReference type="ARBA" id="ARBA00004370"/>
    </source>
</evidence>
<dbReference type="Proteomes" id="UP000051380">
    <property type="component" value="Unassembled WGS sequence"/>
</dbReference>
<reference evidence="6 7" key="1">
    <citation type="submission" date="2015-09" db="EMBL/GenBank/DDBJ databases">
        <title>Draft Genome Sequence of the Strain BR 3267 (Bradyrhizobium yuanmingense) recommended as inoculant for cowpea in Brazil.</title>
        <authorList>
            <person name="Simoes-Araujo J.L."/>
            <person name="Zilli J.E."/>
        </authorList>
    </citation>
    <scope>NUCLEOTIDE SEQUENCE [LARGE SCALE GENOMIC DNA]</scope>
    <source>
        <strain evidence="6 7">BR3267</strain>
    </source>
</reference>
<dbReference type="EMBL" id="LJYF01000029">
    <property type="protein sequence ID" value="KRP94193.1"/>
    <property type="molecule type" value="Genomic_DNA"/>
</dbReference>
<accession>A0A0R3CGC9</accession>
<keyword evidence="3 5" id="KW-1133">Transmembrane helix</keyword>
<comment type="caution">
    <text evidence="6">The sequence shown here is derived from an EMBL/GenBank/DDBJ whole genome shotgun (WGS) entry which is preliminary data.</text>
</comment>
<evidence type="ECO:0000256" key="2">
    <source>
        <dbReference type="ARBA" id="ARBA00022692"/>
    </source>
</evidence>
<dbReference type="RefSeq" id="WP_057028217.1">
    <property type="nucleotide sequence ID" value="NZ_LJYF01000029.1"/>
</dbReference>
<dbReference type="SUPFAM" id="SSF161084">
    <property type="entry name" value="MAPEG domain-like"/>
    <property type="match status" value="1"/>
</dbReference>
<evidence type="ECO:0000256" key="5">
    <source>
        <dbReference type="SAM" id="Phobius"/>
    </source>
</evidence>
<dbReference type="Gene3D" id="1.20.120.550">
    <property type="entry name" value="Membrane associated eicosanoid/glutathione metabolism-like domain"/>
    <property type="match status" value="1"/>
</dbReference>
<evidence type="ECO:0000256" key="4">
    <source>
        <dbReference type="ARBA" id="ARBA00023136"/>
    </source>
</evidence>
<sequence length="132" mass="15135">MTLAEWCVFGALLLYLSTIVTVKWIGFRRFDNSRPRDPAFYEDALSQRALGAHQNGIETFPFFAFAVLLAEYREAPQRLIDELAALFLIVRIAYVLTYLGNRPTLRSILWSIGFAINLGIFFMPALKRFLPV</sequence>